<keyword evidence="4" id="KW-0720">Serine protease</keyword>
<keyword evidence="3" id="KW-0378">Hydrolase</keyword>
<dbReference type="eggNOG" id="arCOG01311">
    <property type="taxonomic scope" value="Archaea"/>
</dbReference>
<evidence type="ECO:0000313" key="9">
    <source>
        <dbReference type="Proteomes" id="UP000006794"/>
    </source>
</evidence>
<gene>
    <name evidence="8" type="ordered locus">Halxa_1692</name>
</gene>
<dbReference type="Proteomes" id="UP000006794">
    <property type="component" value="Chromosome"/>
</dbReference>
<keyword evidence="2" id="KW-0645">Protease</keyword>
<keyword evidence="9" id="KW-1185">Reference proteome</keyword>
<keyword evidence="6" id="KW-0472">Membrane</keyword>
<reference evidence="8 9" key="1">
    <citation type="journal article" date="2012" name="Stand. Genomic Sci.">
        <title>Complete genome sequence of Halopiger xanaduensis type strain (SH-6(T)).</title>
        <authorList>
            <person name="Anderson I."/>
            <person name="Tindall B.J."/>
            <person name="Rohde M."/>
            <person name="Lucas S."/>
            <person name="Han J."/>
            <person name="Lapidus A."/>
            <person name="Cheng J.F."/>
            <person name="Goodwin L."/>
            <person name="Pitluck S."/>
            <person name="Peters L."/>
            <person name="Pati A."/>
            <person name="Mikhailova N."/>
            <person name="Pagani I."/>
            <person name="Teshima H."/>
            <person name="Han C."/>
            <person name="Tapia R."/>
            <person name="Land M."/>
            <person name="Woyke T."/>
            <person name="Klenk H.P."/>
            <person name="Kyrpides N."/>
            <person name="Ivanova N."/>
        </authorList>
    </citation>
    <scope>NUCLEOTIDE SEQUENCE [LARGE SCALE GENOMIC DNA]</scope>
    <source>
        <strain evidence="9">DSM 18323 / JCM 14033 / SH-6</strain>
    </source>
</reference>
<sequence length="337" mass="35116">MSGTTSTIRDALGTVARSYVTVVVVALLVGAAVAPMAWGATSSPDGTVAVIEMDRSITESVADGVTDDLREARENESIDAVVLQVDSPGGGVTASESLYLAVDRTAEEMPVVANVQSTGASGGYYMIAPSDEIYVSPSSTVGSIGVRATYTDMPMSEGMIATGPDKVGSNEAEIKRQVEKMKQTFIGSVMEHRGDDLELSETELSYAKTYTGMESVENGLADEIGDRDVAIGSAAERAGLEDYEVVEMERDSLSSGVILLEDGTKVERSHEQTFGEYGDVNTPAFLALWGTVEGENIVETSQPTDADATTATAAQPAGAEANTTTDNTAAQHGGEGA</sequence>
<feature type="transmembrane region" description="Helical" evidence="6">
    <location>
        <begin position="19"/>
        <end position="38"/>
    </location>
</feature>
<proteinExistence type="inferred from homology"/>
<evidence type="ECO:0000256" key="5">
    <source>
        <dbReference type="SAM" id="MobiDB-lite"/>
    </source>
</evidence>
<dbReference type="KEGG" id="hxa:Halxa_1692"/>
<feature type="domain" description="Peptidase S49" evidence="7">
    <location>
        <begin position="106"/>
        <end position="151"/>
    </location>
</feature>
<dbReference type="Gene3D" id="3.90.226.10">
    <property type="entry name" value="2-enoyl-CoA Hydratase, Chain A, domain 1"/>
    <property type="match status" value="1"/>
</dbReference>
<evidence type="ECO:0000313" key="8">
    <source>
        <dbReference type="EMBL" id="AEH36324.1"/>
    </source>
</evidence>
<keyword evidence="6" id="KW-1133">Transmembrane helix</keyword>
<organism evidence="8 9">
    <name type="scientific">Halopiger xanaduensis (strain DSM 18323 / JCM 14033 / SH-6)</name>
    <dbReference type="NCBI Taxonomy" id="797210"/>
    <lineage>
        <taxon>Archaea</taxon>
        <taxon>Methanobacteriati</taxon>
        <taxon>Methanobacteriota</taxon>
        <taxon>Stenosarchaea group</taxon>
        <taxon>Halobacteria</taxon>
        <taxon>Halobacteriales</taxon>
        <taxon>Natrialbaceae</taxon>
        <taxon>Halopiger</taxon>
    </lineage>
</organism>
<accession>F8D4J6</accession>
<dbReference type="CDD" id="cd07023">
    <property type="entry name" value="S49_Sppa_N_C"/>
    <property type="match status" value="1"/>
</dbReference>
<dbReference type="InterPro" id="IPR029045">
    <property type="entry name" value="ClpP/crotonase-like_dom_sf"/>
</dbReference>
<dbReference type="GO" id="GO:0006508">
    <property type="term" value="P:proteolysis"/>
    <property type="evidence" value="ECO:0007669"/>
    <property type="project" value="UniProtKB-KW"/>
</dbReference>
<evidence type="ECO:0000256" key="2">
    <source>
        <dbReference type="ARBA" id="ARBA00022670"/>
    </source>
</evidence>
<dbReference type="Pfam" id="PF01343">
    <property type="entry name" value="Peptidase_S49"/>
    <property type="match status" value="1"/>
</dbReference>
<dbReference type="RefSeq" id="WP_013879218.1">
    <property type="nucleotide sequence ID" value="NC_015666.1"/>
</dbReference>
<dbReference type="HOGENOM" id="CLU_076515_0_0_2"/>
<evidence type="ECO:0000256" key="3">
    <source>
        <dbReference type="ARBA" id="ARBA00022801"/>
    </source>
</evidence>
<dbReference type="PANTHER" id="PTHR42987:SF4">
    <property type="entry name" value="PROTEASE SOHB-RELATED"/>
    <property type="match status" value="1"/>
</dbReference>
<comment type="similarity">
    <text evidence="1">Belongs to the peptidase S49 family.</text>
</comment>
<dbReference type="GeneID" id="10796661"/>
<dbReference type="SUPFAM" id="SSF52096">
    <property type="entry name" value="ClpP/crotonase"/>
    <property type="match status" value="1"/>
</dbReference>
<dbReference type="OrthoDB" id="27099at2157"/>
<name>F8D4J6_HALXS</name>
<dbReference type="GO" id="GO:0008236">
    <property type="term" value="F:serine-type peptidase activity"/>
    <property type="evidence" value="ECO:0007669"/>
    <property type="project" value="UniProtKB-KW"/>
</dbReference>
<evidence type="ECO:0000256" key="6">
    <source>
        <dbReference type="SAM" id="Phobius"/>
    </source>
</evidence>
<dbReference type="AlphaFoldDB" id="F8D4J6"/>
<dbReference type="InterPro" id="IPR047272">
    <property type="entry name" value="S49_SppA_C"/>
</dbReference>
<evidence type="ECO:0000256" key="4">
    <source>
        <dbReference type="ARBA" id="ARBA00022825"/>
    </source>
</evidence>
<protein>
    <submittedName>
        <fullName evidence="8">Peptidase S49</fullName>
    </submittedName>
</protein>
<dbReference type="InterPro" id="IPR002142">
    <property type="entry name" value="Peptidase_S49"/>
</dbReference>
<evidence type="ECO:0000259" key="7">
    <source>
        <dbReference type="Pfam" id="PF01343"/>
    </source>
</evidence>
<evidence type="ECO:0000256" key="1">
    <source>
        <dbReference type="ARBA" id="ARBA00008683"/>
    </source>
</evidence>
<feature type="compositionally biased region" description="Low complexity" evidence="5">
    <location>
        <begin position="305"/>
        <end position="330"/>
    </location>
</feature>
<dbReference type="EMBL" id="CP002839">
    <property type="protein sequence ID" value="AEH36324.1"/>
    <property type="molecule type" value="Genomic_DNA"/>
</dbReference>
<feature type="region of interest" description="Disordered" evidence="5">
    <location>
        <begin position="305"/>
        <end position="337"/>
    </location>
</feature>
<dbReference type="STRING" id="797210.Halxa_1692"/>
<dbReference type="PANTHER" id="PTHR42987">
    <property type="entry name" value="PEPTIDASE S49"/>
    <property type="match status" value="1"/>
</dbReference>
<keyword evidence="6" id="KW-0812">Transmembrane</keyword>